<keyword evidence="12" id="KW-1185">Reference proteome</keyword>
<dbReference type="EMBL" id="MAXA01000102">
    <property type="protein sequence ID" value="OHV38602.1"/>
    <property type="molecule type" value="Genomic_DNA"/>
</dbReference>
<organism evidence="11 12">
    <name type="scientific">Parafrankia soli</name>
    <dbReference type="NCBI Taxonomy" id="2599596"/>
    <lineage>
        <taxon>Bacteria</taxon>
        <taxon>Bacillati</taxon>
        <taxon>Actinomycetota</taxon>
        <taxon>Actinomycetes</taxon>
        <taxon>Frankiales</taxon>
        <taxon>Frankiaceae</taxon>
        <taxon>Parafrankia</taxon>
    </lineage>
</organism>
<dbReference type="NCBIfam" id="TIGR01007">
    <property type="entry name" value="eps_fam"/>
    <property type="match status" value="1"/>
</dbReference>
<protein>
    <recommendedName>
        <fullName evidence="2">non-specific protein-tyrosine kinase</fullName>
        <ecNumber evidence="2">2.7.10.2</ecNumber>
    </recommendedName>
</protein>
<feature type="domain" description="CobQ/CobB/MinD/ParA nucleotide binding" evidence="10">
    <location>
        <begin position="267"/>
        <end position="436"/>
    </location>
</feature>
<evidence type="ECO:0000256" key="4">
    <source>
        <dbReference type="ARBA" id="ARBA00022741"/>
    </source>
</evidence>
<evidence type="ECO:0000256" key="2">
    <source>
        <dbReference type="ARBA" id="ARBA00011903"/>
    </source>
</evidence>
<keyword evidence="4" id="KW-0547">Nucleotide-binding</keyword>
<keyword evidence="7" id="KW-0829">Tyrosine-protein kinase</keyword>
<name>A0A1S1QZV7_9ACTN</name>
<keyword evidence="3" id="KW-0808">Transferase</keyword>
<feature type="compositionally biased region" description="Gly residues" evidence="9">
    <location>
        <begin position="548"/>
        <end position="562"/>
    </location>
</feature>
<proteinExistence type="inferred from homology"/>
<comment type="similarity">
    <text evidence="1">Belongs to the CpsD/CapB family.</text>
</comment>
<dbReference type="CDD" id="cd05387">
    <property type="entry name" value="BY-kinase"/>
    <property type="match status" value="1"/>
</dbReference>
<evidence type="ECO:0000256" key="3">
    <source>
        <dbReference type="ARBA" id="ARBA00022679"/>
    </source>
</evidence>
<dbReference type="InterPro" id="IPR050445">
    <property type="entry name" value="Bact_polysacc_biosynth/exp"/>
</dbReference>
<dbReference type="EC" id="2.7.10.2" evidence="2"/>
<feature type="compositionally biased region" description="Low complexity" evidence="9">
    <location>
        <begin position="563"/>
        <end position="623"/>
    </location>
</feature>
<feature type="compositionally biased region" description="Low complexity" evidence="9">
    <location>
        <begin position="475"/>
        <end position="501"/>
    </location>
</feature>
<feature type="compositionally biased region" description="Low complexity" evidence="9">
    <location>
        <begin position="513"/>
        <end position="536"/>
    </location>
</feature>
<evidence type="ECO:0000256" key="7">
    <source>
        <dbReference type="ARBA" id="ARBA00023137"/>
    </source>
</evidence>
<dbReference type="SUPFAM" id="SSF52540">
    <property type="entry name" value="P-loop containing nucleoside triphosphate hydrolases"/>
    <property type="match status" value="1"/>
</dbReference>
<dbReference type="PANTHER" id="PTHR32309">
    <property type="entry name" value="TYROSINE-PROTEIN KINASE"/>
    <property type="match status" value="1"/>
</dbReference>
<dbReference type="InterPro" id="IPR002586">
    <property type="entry name" value="CobQ/CobB/MinD/ParA_Nub-bd_dom"/>
</dbReference>
<dbReference type="Pfam" id="PF01656">
    <property type="entry name" value="CbiA"/>
    <property type="match status" value="1"/>
</dbReference>
<dbReference type="GO" id="GO:0042802">
    <property type="term" value="F:identical protein binding"/>
    <property type="evidence" value="ECO:0007669"/>
    <property type="project" value="UniProtKB-ARBA"/>
</dbReference>
<dbReference type="GO" id="GO:0004715">
    <property type="term" value="F:non-membrane spanning protein tyrosine kinase activity"/>
    <property type="evidence" value="ECO:0007669"/>
    <property type="project" value="UniProtKB-EC"/>
</dbReference>
<dbReference type="PANTHER" id="PTHR32309:SF13">
    <property type="entry name" value="FERRIC ENTEROBACTIN TRANSPORT PROTEIN FEPE"/>
    <property type="match status" value="1"/>
</dbReference>
<dbReference type="Proteomes" id="UP000179769">
    <property type="component" value="Unassembled WGS sequence"/>
</dbReference>
<reference evidence="12" key="1">
    <citation type="submission" date="2016-07" db="EMBL/GenBank/DDBJ databases">
        <title>Frankia sp. NRRL B-16219 Genome sequencing.</title>
        <authorList>
            <person name="Ghodhbane-Gtari F."/>
            <person name="Swanson E."/>
            <person name="Gueddou A."/>
            <person name="Louati M."/>
            <person name="Nouioui I."/>
            <person name="Hezbri K."/>
            <person name="Abebe-Akele F."/>
            <person name="Simpson S."/>
            <person name="Morris K."/>
            <person name="Thomas K."/>
            <person name="Gtari M."/>
            <person name="Tisa L.S."/>
        </authorList>
    </citation>
    <scope>NUCLEOTIDE SEQUENCE [LARGE SCALE GENOMIC DNA]</scope>
    <source>
        <strain evidence="12">NRRL B-16219</strain>
    </source>
</reference>
<feature type="region of interest" description="Disordered" evidence="9">
    <location>
        <begin position="464"/>
        <end position="686"/>
    </location>
</feature>
<comment type="catalytic activity">
    <reaction evidence="8">
        <text>L-tyrosyl-[protein] + ATP = O-phospho-L-tyrosyl-[protein] + ADP + H(+)</text>
        <dbReference type="Rhea" id="RHEA:10596"/>
        <dbReference type="Rhea" id="RHEA-COMP:10136"/>
        <dbReference type="Rhea" id="RHEA-COMP:20101"/>
        <dbReference type="ChEBI" id="CHEBI:15378"/>
        <dbReference type="ChEBI" id="CHEBI:30616"/>
        <dbReference type="ChEBI" id="CHEBI:46858"/>
        <dbReference type="ChEBI" id="CHEBI:61978"/>
        <dbReference type="ChEBI" id="CHEBI:456216"/>
        <dbReference type="EC" id="2.7.10.2"/>
    </reaction>
</comment>
<gene>
    <name evidence="11" type="ORF">BBK14_14025</name>
</gene>
<comment type="caution">
    <text evidence="11">The sequence shown here is derived from an EMBL/GenBank/DDBJ whole genome shotgun (WGS) entry which is preliminary data.</text>
</comment>
<evidence type="ECO:0000313" key="11">
    <source>
        <dbReference type="EMBL" id="OHV38602.1"/>
    </source>
</evidence>
<dbReference type="AlphaFoldDB" id="A0A1S1QZV7"/>
<dbReference type="GO" id="GO:0005524">
    <property type="term" value="F:ATP binding"/>
    <property type="evidence" value="ECO:0007669"/>
    <property type="project" value="UniProtKB-KW"/>
</dbReference>
<dbReference type="InterPro" id="IPR027417">
    <property type="entry name" value="P-loop_NTPase"/>
</dbReference>
<evidence type="ECO:0000313" key="12">
    <source>
        <dbReference type="Proteomes" id="UP000179769"/>
    </source>
</evidence>
<sequence length="686" mass="70106">MRVLRRSWLLVLTCVLLGGLLAATANWRAARIYAATVTMIVSSSDDSEGVATAYQGGLLSQQRVKSYASLVASERVAAAVIEQLKLDDSPSGLRGRIQAQAVPDTVLLRAVVRDADPGRARSIADAVGEAFSEAVARIERPAADEPPSVRVSVWEHAKLPTTPVSPQPVRNIALGVLLGLLISVGAAFLRHRLDTSVAGEVDADSVTGLPNLAMINYDSSSGRRPLIIHAGPHSPRAESFRQLRTNLQFVDVDTAPRSILVSSSVPGEGKTTTACNLAIALAQGGARVCLVEGDLRRPSFGEYLGIESAAGLTSVLIGAADLDDVLQPWGEGRVGDGRVEVLPSGPIPPNPSELLGSRNMSDLIEVLHSRFDIVLIDAPPLLPVTDAAVLATRVDGTLLVARVGRTRREQLHRAAEALRAVDARMIGTVLNMVPTKGLNAHYYGRYESYAPRARHVRAPGLNWARTPAAPDRGLRPAGGRSAATARPASAASPATSSSGRPSRQRSASRPGNASPTGSAAQGASASAAPVKPAPGARKAATWAVTDAGRGGSRAGSRLGSGSGASAPVSASAAGSAAASAPAGQGEPAAGPAQPPAAAASTPAAPATKRSAAGRQGARQQQGATAPDSNSSGPSGSAQRAPDQATEAGANPPTVEIAAQREPGDHTAPLAYGASTPDRGSDGSTGR</sequence>
<evidence type="ECO:0000256" key="8">
    <source>
        <dbReference type="ARBA" id="ARBA00051245"/>
    </source>
</evidence>
<dbReference type="Gene3D" id="3.40.50.300">
    <property type="entry name" value="P-loop containing nucleotide triphosphate hydrolases"/>
    <property type="match status" value="1"/>
</dbReference>
<dbReference type="InterPro" id="IPR005702">
    <property type="entry name" value="Wzc-like_C"/>
</dbReference>
<evidence type="ECO:0000256" key="9">
    <source>
        <dbReference type="SAM" id="MobiDB-lite"/>
    </source>
</evidence>
<evidence type="ECO:0000256" key="5">
    <source>
        <dbReference type="ARBA" id="ARBA00022777"/>
    </source>
</evidence>
<accession>A0A1S1QZV7</accession>
<dbReference type="FunFam" id="3.40.50.300:FF:000527">
    <property type="entry name" value="Tyrosine-protein kinase etk"/>
    <property type="match status" value="1"/>
</dbReference>
<evidence type="ECO:0000256" key="6">
    <source>
        <dbReference type="ARBA" id="ARBA00022840"/>
    </source>
</evidence>
<dbReference type="GO" id="GO:0005886">
    <property type="term" value="C:plasma membrane"/>
    <property type="evidence" value="ECO:0007669"/>
    <property type="project" value="UniProtKB-ARBA"/>
</dbReference>
<evidence type="ECO:0000259" key="10">
    <source>
        <dbReference type="Pfam" id="PF01656"/>
    </source>
</evidence>
<feature type="compositionally biased region" description="Polar residues" evidence="9">
    <location>
        <begin position="626"/>
        <end position="637"/>
    </location>
</feature>
<evidence type="ECO:0000256" key="1">
    <source>
        <dbReference type="ARBA" id="ARBA00007316"/>
    </source>
</evidence>
<keyword evidence="6" id="KW-0067">ATP-binding</keyword>
<keyword evidence="5 11" id="KW-0418">Kinase</keyword>